<accession>Q553X5</accession>
<evidence type="ECO:0000313" key="1">
    <source>
        <dbReference type="EMBL" id="EAL69874.1"/>
    </source>
</evidence>
<reference evidence="1 2" key="1">
    <citation type="journal article" date="2005" name="Nature">
        <title>The genome of the social amoeba Dictyostelium discoideum.</title>
        <authorList>
            <consortium name="The Dictyostelium discoideum Sequencing Consortium"/>
            <person name="Eichinger L."/>
            <person name="Pachebat J.A."/>
            <person name="Glockner G."/>
            <person name="Rajandream M.A."/>
            <person name="Sucgang R."/>
            <person name="Berriman M."/>
            <person name="Song J."/>
            <person name="Olsen R."/>
            <person name="Szafranski K."/>
            <person name="Xu Q."/>
            <person name="Tunggal B."/>
            <person name="Kummerfeld S."/>
            <person name="Madera M."/>
            <person name="Konfortov B.A."/>
            <person name="Rivero F."/>
            <person name="Bankier A.T."/>
            <person name="Lehmann R."/>
            <person name="Hamlin N."/>
            <person name="Davies R."/>
            <person name="Gaudet P."/>
            <person name="Fey P."/>
            <person name="Pilcher K."/>
            <person name="Chen G."/>
            <person name="Saunders D."/>
            <person name="Sodergren E."/>
            <person name="Davis P."/>
            <person name="Kerhornou A."/>
            <person name="Nie X."/>
            <person name="Hall N."/>
            <person name="Anjard C."/>
            <person name="Hemphill L."/>
            <person name="Bason N."/>
            <person name="Farbrother P."/>
            <person name="Desany B."/>
            <person name="Just E."/>
            <person name="Morio T."/>
            <person name="Rost R."/>
            <person name="Churcher C."/>
            <person name="Cooper J."/>
            <person name="Haydock S."/>
            <person name="van Driessche N."/>
            <person name="Cronin A."/>
            <person name="Goodhead I."/>
            <person name="Muzny D."/>
            <person name="Mourier T."/>
            <person name="Pain A."/>
            <person name="Lu M."/>
            <person name="Harper D."/>
            <person name="Lindsay R."/>
            <person name="Hauser H."/>
            <person name="James K."/>
            <person name="Quiles M."/>
            <person name="Madan Babu M."/>
            <person name="Saito T."/>
            <person name="Buchrieser C."/>
            <person name="Wardroper A."/>
            <person name="Felder M."/>
            <person name="Thangavelu M."/>
            <person name="Johnson D."/>
            <person name="Knights A."/>
            <person name="Loulseged H."/>
            <person name="Mungall K."/>
            <person name="Oliver K."/>
            <person name="Price C."/>
            <person name="Quail M.A."/>
            <person name="Urushihara H."/>
            <person name="Hernandez J."/>
            <person name="Rabbinowitsch E."/>
            <person name="Steffen D."/>
            <person name="Sanders M."/>
            <person name="Ma J."/>
            <person name="Kohara Y."/>
            <person name="Sharp S."/>
            <person name="Simmonds M."/>
            <person name="Spiegler S."/>
            <person name="Tivey A."/>
            <person name="Sugano S."/>
            <person name="White B."/>
            <person name="Walker D."/>
            <person name="Woodward J."/>
            <person name="Winckler T."/>
            <person name="Tanaka Y."/>
            <person name="Shaulsky G."/>
            <person name="Schleicher M."/>
            <person name="Weinstock G."/>
            <person name="Rosenthal A."/>
            <person name="Cox E.C."/>
            <person name="Chisholm R.L."/>
            <person name="Gibbs R."/>
            <person name="Loomis W.F."/>
            <person name="Platzer M."/>
            <person name="Kay R.R."/>
            <person name="Williams J."/>
            <person name="Dear P.H."/>
            <person name="Noegel A.A."/>
            <person name="Barrell B."/>
            <person name="Kuspa A."/>
        </authorList>
    </citation>
    <scope>NUCLEOTIDE SEQUENCE [LARGE SCALE GENOMIC DNA]</scope>
    <source>
        <strain evidence="1 2">AX4</strain>
    </source>
</reference>
<dbReference type="InParanoid" id="Q553X5"/>
<dbReference type="Proteomes" id="UP000002195">
    <property type="component" value="Unassembled WGS sequence"/>
</dbReference>
<comment type="caution">
    <text evidence="1">The sequence shown here is derived from an EMBL/GenBank/DDBJ whole genome shotgun (WGS) entry which is preliminary data.</text>
</comment>
<dbReference type="AlphaFoldDB" id="Q553X5"/>
<dbReference type="GeneID" id="8619883"/>
<proteinExistence type="predicted"/>
<keyword evidence="2" id="KW-1185">Reference proteome</keyword>
<sequence length="39" mass="4704">MKLINLLLDKNDNSNIKIFIKTIEVLYLNIYEEIMKKAY</sequence>
<dbReference type="KEGG" id="ddi:DDB_G0275187"/>
<organism evidence="1 2">
    <name type="scientific">Dictyostelium discoideum</name>
    <name type="common">Social amoeba</name>
    <dbReference type="NCBI Taxonomy" id="44689"/>
    <lineage>
        <taxon>Eukaryota</taxon>
        <taxon>Amoebozoa</taxon>
        <taxon>Evosea</taxon>
        <taxon>Eumycetozoa</taxon>
        <taxon>Dictyostelia</taxon>
        <taxon>Dictyosteliales</taxon>
        <taxon>Dictyosteliaceae</taxon>
        <taxon>Dictyostelium</taxon>
    </lineage>
</organism>
<dbReference type="EMBL" id="AAFI02000013">
    <property type="protein sequence ID" value="EAL69874.1"/>
    <property type="molecule type" value="Genomic_DNA"/>
</dbReference>
<gene>
    <name evidence="1" type="ORF">DDB_G0275187</name>
</gene>
<dbReference type="RefSeq" id="XP_643836.1">
    <property type="nucleotide sequence ID" value="XM_638744.1"/>
</dbReference>
<name>Q553X5_DICDI</name>
<evidence type="ECO:0000313" key="2">
    <source>
        <dbReference type="Proteomes" id="UP000002195"/>
    </source>
</evidence>
<dbReference type="HOGENOM" id="CLU_3321081_0_0_1"/>
<dbReference type="PaxDb" id="44689-DDB0203086"/>
<protein>
    <submittedName>
        <fullName evidence="1">Uncharacterized protein</fullName>
    </submittedName>
</protein>